<dbReference type="Pfam" id="PF17854">
    <property type="entry name" value="FtsK_alpha"/>
    <property type="match status" value="1"/>
</dbReference>
<dbReference type="PANTHER" id="PTHR22683">
    <property type="entry name" value="SPORULATION PROTEIN RELATED"/>
    <property type="match status" value="1"/>
</dbReference>
<dbReference type="InterPro" id="IPR002543">
    <property type="entry name" value="FtsK_dom"/>
</dbReference>
<comment type="similarity">
    <text evidence="2">Belongs to the FtsK/SpoIIIE/SftA family.</text>
</comment>
<feature type="binding site" evidence="14">
    <location>
        <begin position="404"/>
        <end position="411"/>
    </location>
    <ligand>
        <name>ATP</name>
        <dbReference type="ChEBI" id="CHEBI:30616"/>
    </ligand>
</feature>
<dbReference type="Gene3D" id="3.40.50.300">
    <property type="entry name" value="P-loop containing nucleotide triphosphate hydrolases"/>
    <property type="match status" value="1"/>
</dbReference>
<evidence type="ECO:0000256" key="3">
    <source>
        <dbReference type="ARBA" id="ARBA00022475"/>
    </source>
</evidence>
<evidence type="ECO:0000259" key="17">
    <source>
        <dbReference type="PROSITE" id="PS50901"/>
    </source>
</evidence>
<dbReference type="GO" id="GO:0005524">
    <property type="term" value="F:ATP binding"/>
    <property type="evidence" value="ECO:0007669"/>
    <property type="project" value="UniProtKB-UniRule"/>
</dbReference>
<evidence type="ECO:0000256" key="6">
    <source>
        <dbReference type="ARBA" id="ARBA00022741"/>
    </source>
</evidence>
<feature type="domain" description="FtsK" evidence="17">
    <location>
        <begin position="387"/>
        <end position="574"/>
    </location>
</feature>
<evidence type="ECO:0000256" key="4">
    <source>
        <dbReference type="ARBA" id="ARBA00022618"/>
    </source>
</evidence>
<dbReference type="Gene3D" id="3.30.980.40">
    <property type="match status" value="1"/>
</dbReference>
<dbReference type="GO" id="GO:0051301">
    <property type="term" value="P:cell division"/>
    <property type="evidence" value="ECO:0007669"/>
    <property type="project" value="UniProtKB-KW"/>
</dbReference>
<evidence type="ECO:0000256" key="13">
    <source>
        <dbReference type="ARBA" id="ARBA00025923"/>
    </source>
</evidence>
<comment type="subunit">
    <text evidence="13">Homohexamer. Forms a ring that surrounds DNA.</text>
</comment>
<name>A0A420ZD68_UNCK3</name>
<feature type="compositionally biased region" description="Acidic residues" evidence="15">
    <location>
        <begin position="210"/>
        <end position="223"/>
    </location>
</feature>
<dbReference type="GO" id="GO:0007059">
    <property type="term" value="P:chromosome segregation"/>
    <property type="evidence" value="ECO:0007669"/>
    <property type="project" value="UniProtKB-KW"/>
</dbReference>
<evidence type="ECO:0000313" key="18">
    <source>
        <dbReference type="EMBL" id="RLC37658.1"/>
    </source>
</evidence>
<evidence type="ECO:0000256" key="7">
    <source>
        <dbReference type="ARBA" id="ARBA00022829"/>
    </source>
</evidence>
<proteinExistence type="inferred from homology"/>
<evidence type="ECO:0000256" key="12">
    <source>
        <dbReference type="ARBA" id="ARBA00023306"/>
    </source>
</evidence>
<evidence type="ECO:0000256" key="15">
    <source>
        <dbReference type="SAM" id="MobiDB-lite"/>
    </source>
</evidence>
<keyword evidence="7" id="KW-0159">Chromosome partition</keyword>
<feature type="region of interest" description="Disordered" evidence="15">
    <location>
        <begin position="205"/>
        <end position="239"/>
    </location>
</feature>
<evidence type="ECO:0000313" key="19">
    <source>
        <dbReference type="Proteomes" id="UP000281261"/>
    </source>
</evidence>
<evidence type="ECO:0000256" key="14">
    <source>
        <dbReference type="PROSITE-ProRule" id="PRU00289"/>
    </source>
</evidence>
<keyword evidence="4" id="KW-0132">Cell division</keyword>
<feature type="compositionally biased region" description="Acidic residues" evidence="15">
    <location>
        <begin position="725"/>
        <end position="740"/>
    </location>
</feature>
<keyword evidence="9 16" id="KW-1133">Transmembrane helix</keyword>
<gene>
    <name evidence="18" type="ORF">DRH29_01000</name>
</gene>
<dbReference type="EMBL" id="QMNG01000002">
    <property type="protein sequence ID" value="RLC37658.1"/>
    <property type="molecule type" value="Genomic_DNA"/>
</dbReference>
<dbReference type="AlphaFoldDB" id="A0A420ZD68"/>
<dbReference type="InterPro" id="IPR036390">
    <property type="entry name" value="WH_DNA-bd_sf"/>
</dbReference>
<dbReference type="SUPFAM" id="SSF52540">
    <property type="entry name" value="P-loop containing nucleoside triphosphate hydrolases"/>
    <property type="match status" value="1"/>
</dbReference>
<feature type="transmembrane region" description="Helical" evidence="16">
    <location>
        <begin position="44"/>
        <end position="67"/>
    </location>
</feature>
<organism evidence="18 19">
    <name type="scientific">candidate division Kazan bacterium</name>
    <dbReference type="NCBI Taxonomy" id="2202143"/>
    <lineage>
        <taxon>Bacteria</taxon>
        <taxon>Bacteria division Kazan-3B-28</taxon>
    </lineage>
</organism>
<feature type="transmembrane region" description="Helical" evidence="16">
    <location>
        <begin position="110"/>
        <end position="128"/>
    </location>
</feature>
<dbReference type="Pfam" id="PF09397">
    <property type="entry name" value="FtsK_gamma"/>
    <property type="match status" value="1"/>
</dbReference>
<evidence type="ECO:0000256" key="11">
    <source>
        <dbReference type="ARBA" id="ARBA00023136"/>
    </source>
</evidence>
<dbReference type="SMART" id="SM00843">
    <property type="entry name" value="Ftsk_gamma"/>
    <property type="match status" value="1"/>
</dbReference>
<dbReference type="InterPro" id="IPR036388">
    <property type="entry name" value="WH-like_DNA-bd_sf"/>
</dbReference>
<comment type="subcellular location">
    <subcellularLocation>
        <location evidence="1">Cell membrane</location>
        <topology evidence="1">Multi-pass membrane protein</topology>
    </subcellularLocation>
</comment>
<dbReference type="GO" id="GO:0003677">
    <property type="term" value="F:DNA binding"/>
    <property type="evidence" value="ECO:0007669"/>
    <property type="project" value="UniProtKB-KW"/>
</dbReference>
<evidence type="ECO:0000256" key="5">
    <source>
        <dbReference type="ARBA" id="ARBA00022692"/>
    </source>
</evidence>
<feature type="region of interest" description="Disordered" evidence="15">
    <location>
        <begin position="718"/>
        <end position="740"/>
    </location>
</feature>
<dbReference type="InterPro" id="IPR003593">
    <property type="entry name" value="AAA+_ATPase"/>
</dbReference>
<accession>A0A420ZD68</accession>
<dbReference type="Proteomes" id="UP000281261">
    <property type="component" value="Unassembled WGS sequence"/>
</dbReference>
<dbReference type="InterPro" id="IPR027417">
    <property type="entry name" value="P-loop_NTPase"/>
</dbReference>
<keyword evidence="11 16" id="KW-0472">Membrane</keyword>
<dbReference type="GO" id="GO:0005886">
    <property type="term" value="C:plasma membrane"/>
    <property type="evidence" value="ECO:0007669"/>
    <property type="project" value="UniProtKB-SubCell"/>
</dbReference>
<dbReference type="Pfam" id="PF13491">
    <property type="entry name" value="FtsK_4TM"/>
    <property type="match status" value="1"/>
</dbReference>
<evidence type="ECO:0000256" key="1">
    <source>
        <dbReference type="ARBA" id="ARBA00004651"/>
    </source>
</evidence>
<dbReference type="InterPro" id="IPR025199">
    <property type="entry name" value="FtsK_4TM"/>
</dbReference>
<dbReference type="InterPro" id="IPR050206">
    <property type="entry name" value="FtsK/SpoIIIE/SftA"/>
</dbReference>
<sequence length="740" mass="81438">MAKRKKRRTTRKRGYYRTYKRTPRGWFDDWNFDLELEPAVVREIIAIILIGSGIFTLLAIVGGAGSAGKVFYTALRLGFGWASFLMPLLLAGAGIALFFPIRFQFRWSNVVGLILFLVSLTAIMHMFIGPEASADLASEGGGGGWLGLVVSRFMINMMDFWASFLIAVVVFAISLLFAFGQPLKEMYLRTKIALPKLPTIPDLKINNDFSEGEETEDGEEEEEERKGGSRLTRHRKVSPGGKEFVPQFVPTGDWSPPSLDLLNNLPTKVDSGNITNNANIIQEVLDDLGIAVEMHEVNVGPTVAQYTLKPAAGIRLSKIANLNNDLALALAAHPIRIEAPIPGRSLVGVEVPNKKTALVHLREIMESEEFHRIKSHLRIPLGRDVAGKPVATDLLKMPHLLIAGATGAGKSVFLNDILISLLYQNSPADLRMILVDPKRVEFTAYNDVPHLLSPVIVDPHQTINALKWLVTEMDRRYKIMQGARVREISVYNRQNKENKLPYIVLVIDELANLMAVSAREVEAYICRLAQMSRAVGIHLVLATQRPSVDVITGLIKANFPSRVAFAVTSGTDSRTILDTIGADKLLGNGDMLFMPSDAARPKRIQASFVSDKEVKAVTNALKALDEPQYVEEVTKDAKHSGILSGEGSGDDDELTNEAINLVVKAGKASASYLQRRFKIGYARAARILDILEEKGIIGPSDGAKPREILIKKEDLAHLQSGGGTDVDEESGEEFKEGEDY</sequence>
<dbReference type="PROSITE" id="PS50901">
    <property type="entry name" value="FTSK"/>
    <property type="match status" value="1"/>
</dbReference>
<dbReference type="SMART" id="SM00382">
    <property type="entry name" value="AAA"/>
    <property type="match status" value="1"/>
</dbReference>
<feature type="transmembrane region" description="Helical" evidence="16">
    <location>
        <begin position="79"/>
        <end position="98"/>
    </location>
</feature>
<keyword evidence="3" id="KW-1003">Cell membrane</keyword>
<keyword evidence="8 14" id="KW-0067">ATP-binding</keyword>
<dbReference type="PANTHER" id="PTHR22683:SF41">
    <property type="entry name" value="DNA TRANSLOCASE FTSK"/>
    <property type="match status" value="1"/>
</dbReference>
<evidence type="ECO:0000256" key="2">
    <source>
        <dbReference type="ARBA" id="ARBA00006474"/>
    </source>
</evidence>
<reference evidence="18 19" key="1">
    <citation type="submission" date="2018-06" db="EMBL/GenBank/DDBJ databases">
        <title>Extensive metabolic versatility and redundancy in microbially diverse, dynamic hydrothermal sediments.</title>
        <authorList>
            <person name="Dombrowski N."/>
            <person name="Teske A."/>
            <person name="Baker B.J."/>
        </authorList>
    </citation>
    <scope>NUCLEOTIDE SEQUENCE [LARGE SCALE GENOMIC DNA]</scope>
    <source>
        <strain evidence="18">B79_G16</strain>
    </source>
</reference>
<evidence type="ECO:0000256" key="8">
    <source>
        <dbReference type="ARBA" id="ARBA00022840"/>
    </source>
</evidence>
<dbReference type="Gene3D" id="1.10.10.10">
    <property type="entry name" value="Winged helix-like DNA-binding domain superfamily/Winged helix DNA-binding domain"/>
    <property type="match status" value="1"/>
</dbReference>
<evidence type="ECO:0000256" key="10">
    <source>
        <dbReference type="ARBA" id="ARBA00023125"/>
    </source>
</evidence>
<dbReference type="Pfam" id="PF01580">
    <property type="entry name" value="FtsK_SpoIIIE"/>
    <property type="match status" value="1"/>
</dbReference>
<keyword evidence="6 14" id="KW-0547">Nucleotide-binding</keyword>
<dbReference type="InterPro" id="IPR018541">
    <property type="entry name" value="Ftsk_gamma"/>
</dbReference>
<dbReference type="InterPro" id="IPR041027">
    <property type="entry name" value="FtsK_alpha"/>
</dbReference>
<evidence type="ECO:0000256" key="9">
    <source>
        <dbReference type="ARBA" id="ARBA00022989"/>
    </source>
</evidence>
<protein>
    <recommendedName>
        <fullName evidence="17">FtsK domain-containing protein</fullName>
    </recommendedName>
</protein>
<keyword evidence="5 16" id="KW-0812">Transmembrane</keyword>
<keyword evidence="12" id="KW-0131">Cell cycle</keyword>
<feature type="transmembrane region" description="Helical" evidence="16">
    <location>
        <begin position="160"/>
        <end position="179"/>
    </location>
</feature>
<dbReference type="SUPFAM" id="SSF46785">
    <property type="entry name" value="Winged helix' DNA-binding domain"/>
    <property type="match status" value="1"/>
</dbReference>
<comment type="caution">
    <text evidence="18">The sequence shown here is derived from an EMBL/GenBank/DDBJ whole genome shotgun (WGS) entry which is preliminary data.</text>
</comment>
<keyword evidence="10" id="KW-0238">DNA-binding</keyword>
<evidence type="ECO:0000256" key="16">
    <source>
        <dbReference type="SAM" id="Phobius"/>
    </source>
</evidence>
<dbReference type="CDD" id="cd01127">
    <property type="entry name" value="TrwB_TraG_TraD_VirD4"/>
    <property type="match status" value="1"/>
</dbReference>